<dbReference type="Gene3D" id="3.90.950.10">
    <property type="match status" value="1"/>
</dbReference>
<dbReference type="PANTHER" id="PTHR43213:SF5">
    <property type="entry name" value="BIFUNCTIONAL DTTP_UTP PYROPHOSPHATASE_METHYLTRANSFERASE PROTEIN-RELATED"/>
    <property type="match status" value="1"/>
</dbReference>
<organism evidence="10 11">
    <name type="scientific">Desulfocicer vacuolatum DSM 3385</name>
    <dbReference type="NCBI Taxonomy" id="1121400"/>
    <lineage>
        <taxon>Bacteria</taxon>
        <taxon>Pseudomonadati</taxon>
        <taxon>Thermodesulfobacteriota</taxon>
        <taxon>Desulfobacteria</taxon>
        <taxon>Desulfobacterales</taxon>
        <taxon>Desulfobacteraceae</taxon>
        <taxon>Desulfocicer</taxon>
    </lineage>
</organism>
<comment type="subcellular location">
    <subcellularLocation>
        <location evidence="2 9">Cytoplasm</location>
    </subcellularLocation>
</comment>
<evidence type="ECO:0000313" key="10">
    <source>
        <dbReference type="EMBL" id="SMC50671.1"/>
    </source>
</evidence>
<evidence type="ECO:0000256" key="1">
    <source>
        <dbReference type="ARBA" id="ARBA00001968"/>
    </source>
</evidence>
<evidence type="ECO:0000256" key="8">
    <source>
        <dbReference type="ARBA" id="ARBA00060749"/>
    </source>
</evidence>
<comment type="similarity">
    <text evidence="8">Belongs to the Maf family. YceF subfamily.</text>
</comment>
<comment type="catalytic activity">
    <reaction evidence="9">
        <text>UTP + H2O = UMP + diphosphate + H(+)</text>
        <dbReference type="Rhea" id="RHEA:29395"/>
        <dbReference type="ChEBI" id="CHEBI:15377"/>
        <dbReference type="ChEBI" id="CHEBI:15378"/>
        <dbReference type="ChEBI" id="CHEBI:33019"/>
        <dbReference type="ChEBI" id="CHEBI:46398"/>
        <dbReference type="ChEBI" id="CHEBI:57865"/>
        <dbReference type="EC" id="3.6.1.9"/>
    </reaction>
</comment>
<protein>
    <recommendedName>
        <fullName evidence="9">dTTP/UTP pyrophosphatase</fullName>
        <shortName evidence="9">dTTPase/UTPase</shortName>
        <ecNumber evidence="9">3.6.1.9</ecNumber>
    </recommendedName>
    <alternativeName>
        <fullName evidence="9">Nucleoside triphosphate pyrophosphatase</fullName>
    </alternativeName>
    <alternativeName>
        <fullName evidence="9">Nucleotide pyrophosphatase</fullName>
        <shortName evidence="9">Nucleotide PPase</shortName>
    </alternativeName>
</protein>
<comment type="caution">
    <text evidence="9">Lacks conserved residue(s) required for the propagation of feature annotation.</text>
</comment>
<gene>
    <name evidence="10" type="ORF">SAMN02746065_10399</name>
</gene>
<dbReference type="PANTHER" id="PTHR43213">
    <property type="entry name" value="BIFUNCTIONAL DTTP/UTP PYROPHOSPHATASE/METHYLTRANSFERASE PROTEIN-RELATED"/>
    <property type="match status" value="1"/>
</dbReference>
<dbReference type="GO" id="GO:0009117">
    <property type="term" value="P:nucleotide metabolic process"/>
    <property type="evidence" value="ECO:0007669"/>
    <property type="project" value="UniProtKB-KW"/>
</dbReference>
<dbReference type="Pfam" id="PF02545">
    <property type="entry name" value="Maf"/>
    <property type="match status" value="1"/>
</dbReference>
<evidence type="ECO:0000256" key="3">
    <source>
        <dbReference type="ARBA" id="ARBA00022490"/>
    </source>
</evidence>
<evidence type="ECO:0000256" key="4">
    <source>
        <dbReference type="ARBA" id="ARBA00022801"/>
    </source>
</evidence>
<evidence type="ECO:0000256" key="9">
    <source>
        <dbReference type="HAMAP-Rule" id="MF_00528"/>
    </source>
</evidence>
<evidence type="ECO:0000313" key="11">
    <source>
        <dbReference type="Proteomes" id="UP000192418"/>
    </source>
</evidence>
<dbReference type="InterPro" id="IPR029001">
    <property type="entry name" value="ITPase-like_fam"/>
</dbReference>
<dbReference type="GO" id="GO:0036218">
    <property type="term" value="F:dTTP diphosphatase activity"/>
    <property type="evidence" value="ECO:0007669"/>
    <property type="project" value="RHEA"/>
</dbReference>
<comment type="catalytic activity">
    <reaction evidence="9">
        <text>dTTP + H2O = dTMP + diphosphate + H(+)</text>
        <dbReference type="Rhea" id="RHEA:28534"/>
        <dbReference type="ChEBI" id="CHEBI:15377"/>
        <dbReference type="ChEBI" id="CHEBI:15378"/>
        <dbReference type="ChEBI" id="CHEBI:33019"/>
        <dbReference type="ChEBI" id="CHEBI:37568"/>
        <dbReference type="ChEBI" id="CHEBI:63528"/>
        <dbReference type="EC" id="3.6.1.9"/>
    </reaction>
</comment>
<keyword evidence="5 9" id="KW-0546">Nucleotide metabolism</keyword>
<comment type="similarity">
    <text evidence="9">Belongs to the Maf family. YhdE subfamily.</text>
</comment>
<dbReference type="CDD" id="cd00555">
    <property type="entry name" value="Maf"/>
    <property type="match status" value="1"/>
</dbReference>
<dbReference type="GO" id="GO:0005737">
    <property type="term" value="C:cytoplasm"/>
    <property type="evidence" value="ECO:0007669"/>
    <property type="project" value="UniProtKB-SubCell"/>
</dbReference>
<comment type="function">
    <text evidence="9">Nucleoside triphosphate pyrophosphatase that hydrolyzes dTTP and UTP. May have a dual role in cell division arrest and in preventing the incorporation of modified nucleotides into cellular nucleic acids.</text>
</comment>
<feature type="active site" description="Proton acceptor" evidence="9">
    <location>
        <position position="97"/>
    </location>
</feature>
<evidence type="ECO:0000256" key="6">
    <source>
        <dbReference type="ARBA" id="ARBA00050213"/>
    </source>
</evidence>
<evidence type="ECO:0000256" key="2">
    <source>
        <dbReference type="ARBA" id="ARBA00004496"/>
    </source>
</evidence>
<keyword evidence="4 9" id="KW-0378">Hydrolase</keyword>
<reference evidence="10 11" key="1">
    <citation type="submission" date="2017-04" db="EMBL/GenBank/DDBJ databases">
        <authorList>
            <person name="Afonso C.L."/>
            <person name="Miller P.J."/>
            <person name="Scott M.A."/>
            <person name="Spackman E."/>
            <person name="Goraichik I."/>
            <person name="Dimitrov K.M."/>
            <person name="Suarez D.L."/>
            <person name="Swayne D.E."/>
        </authorList>
    </citation>
    <scope>NUCLEOTIDE SEQUENCE [LARGE SCALE GENOMIC DNA]</scope>
    <source>
        <strain evidence="10 11">DSM 3385</strain>
    </source>
</reference>
<comment type="cofactor">
    <cofactor evidence="1 9">
        <name>a divalent metal cation</name>
        <dbReference type="ChEBI" id="CHEBI:60240"/>
    </cofactor>
</comment>
<keyword evidence="3 9" id="KW-0963">Cytoplasm</keyword>
<dbReference type="FunFam" id="3.90.950.10:FF:000005">
    <property type="entry name" value="7-methyl-GTP pyrophosphatase"/>
    <property type="match status" value="1"/>
</dbReference>
<evidence type="ECO:0000256" key="5">
    <source>
        <dbReference type="ARBA" id="ARBA00023080"/>
    </source>
</evidence>
<dbReference type="NCBIfam" id="TIGR00172">
    <property type="entry name" value="maf"/>
    <property type="match status" value="1"/>
</dbReference>
<dbReference type="AlphaFoldDB" id="A0A1W1ZRG7"/>
<dbReference type="GO" id="GO:0036221">
    <property type="term" value="F:UTP diphosphatase activity"/>
    <property type="evidence" value="ECO:0007669"/>
    <property type="project" value="RHEA"/>
</dbReference>
<sequence length="222" mass="25042">MVQDLKSFRFSCYIVMGLVIYPAMKHITHTQIILASQSPRRKYLLEQAGITFSVIPSHVDEMQQTGETPRQYVERLSRDKALDVARHHENAWIIGADTIVVVDDTLLEKPTSMDHARKMLQQLSNRTHTVFTGFTVCGPNESAIITRHVTTQVEFKSLSPAEIEWYISTQEPFDKAGAYAIQGLGTFLVKGIHGSYTNVVGLPVCEVIEVLIQENVIRSFNH</sequence>
<dbReference type="HAMAP" id="MF_00528">
    <property type="entry name" value="Maf"/>
    <property type="match status" value="1"/>
</dbReference>
<dbReference type="EC" id="3.6.1.9" evidence="9"/>
<dbReference type="SUPFAM" id="SSF52972">
    <property type="entry name" value="ITPase-like"/>
    <property type="match status" value="1"/>
</dbReference>
<feature type="site" description="Important for substrate specificity" evidence="9">
    <location>
        <position position="98"/>
    </location>
</feature>
<dbReference type="Proteomes" id="UP000192418">
    <property type="component" value="Unassembled WGS sequence"/>
</dbReference>
<dbReference type="PIRSF" id="PIRSF006305">
    <property type="entry name" value="Maf"/>
    <property type="match status" value="1"/>
</dbReference>
<keyword evidence="11" id="KW-1185">Reference proteome</keyword>
<dbReference type="STRING" id="1121400.SAMN02746065_10399"/>
<name>A0A1W1ZRG7_9BACT</name>
<dbReference type="InterPro" id="IPR003697">
    <property type="entry name" value="Maf-like"/>
</dbReference>
<feature type="site" description="Important for substrate specificity" evidence="9">
    <location>
        <position position="182"/>
    </location>
</feature>
<evidence type="ECO:0000256" key="7">
    <source>
        <dbReference type="ARBA" id="ARBA00053369"/>
    </source>
</evidence>
<proteinExistence type="inferred from homology"/>
<feature type="site" description="Important for substrate specificity" evidence="9">
    <location>
        <position position="40"/>
    </location>
</feature>
<comment type="catalytic activity">
    <reaction evidence="6">
        <text>N(7)-methyl-GTP + H2O = N(7)-methyl-GMP + diphosphate + H(+)</text>
        <dbReference type="Rhea" id="RHEA:58744"/>
        <dbReference type="ChEBI" id="CHEBI:15377"/>
        <dbReference type="ChEBI" id="CHEBI:15378"/>
        <dbReference type="ChEBI" id="CHEBI:33019"/>
        <dbReference type="ChEBI" id="CHEBI:58285"/>
        <dbReference type="ChEBI" id="CHEBI:87133"/>
    </reaction>
</comment>
<comment type="function">
    <text evidence="7">Nucleoside triphosphate pyrophosphatase that hydrolyzes 7-methyl-GTP (m(7)GTP). May have a dual role in cell division arrest and in preventing the incorporation of modified nucleotides into cellular nucleic acids.</text>
</comment>
<accession>A0A1W1ZRG7</accession>
<dbReference type="EMBL" id="FWXY01000003">
    <property type="protein sequence ID" value="SMC50671.1"/>
    <property type="molecule type" value="Genomic_DNA"/>
</dbReference>